<sequence length="241" mass="27792">MKLKVIVLIVTIVLTVPGCNPEELKPEDIISKSIAYHDPSNQWQSFNDTLNIELVAPDAPIRFSTVVIDRPGDYFSLEAIRDTLTKTFIIDKKECILKLNGSKEISSEEAKKHDLNCDRAYLYKDYYEYLYGLPMKLLDPGTNLKSMEKVTFMDKKYLKVKVTYDKEVGSDIWNFYFNPETYALEVYQFFKTDKTSGEIIPDSGEYILLDGLEEVGGIKMPKSRKWFYNSNDKLLGTDILK</sequence>
<protein>
    <submittedName>
        <fullName evidence="1">DUF6503 family protein</fullName>
    </submittedName>
</protein>
<keyword evidence="2" id="KW-1185">Reference proteome</keyword>
<dbReference type="AlphaFoldDB" id="A0A9X2A660"/>
<name>A0A9X2A660_9FLAO</name>
<evidence type="ECO:0000313" key="1">
    <source>
        <dbReference type="EMBL" id="MCG9971835.1"/>
    </source>
</evidence>
<dbReference type="EMBL" id="JAJSON010000020">
    <property type="protein sequence ID" value="MCG9971835.1"/>
    <property type="molecule type" value="Genomic_DNA"/>
</dbReference>
<evidence type="ECO:0000313" key="2">
    <source>
        <dbReference type="Proteomes" id="UP001139344"/>
    </source>
</evidence>
<gene>
    <name evidence="1" type="ORF">LU635_09325</name>
</gene>
<organism evidence="1 2">
    <name type="scientific">Christiangramia crocea</name>
    <dbReference type="NCBI Taxonomy" id="2904124"/>
    <lineage>
        <taxon>Bacteria</taxon>
        <taxon>Pseudomonadati</taxon>
        <taxon>Bacteroidota</taxon>
        <taxon>Flavobacteriia</taxon>
        <taxon>Flavobacteriales</taxon>
        <taxon>Flavobacteriaceae</taxon>
        <taxon>Christiangramia</taxon>
    </lineage>
</organism>
<reference evidence="1" key="1">
    <citation type="submission" date="2021-12" db="EMBL/GenBank/DDBJ databases">
        <title>Description of Gramella crocea sp. nov., a new bacterium isolated from activated sludge.</title>
        <authorList>
            <person name="Zhang X."/>
        </authorList>
    </citation>
    <scope>NUCLEOTIDE SEQUENCE</scope>
    <source>
        <strain evidence="1">YB25</strain>
    </source>
</reference>
<proteinExistence type="predicted"/>
<dbReference type="Proteomes" id="UP001139344">
    <property type="component" value="Unassembled WGS sequence"/>
</dbReference>
<dbReference type="RefSeq" id="WP_240098464.1">
    <property type="nucleotide sequence ID" value="NZ_JAJSON010000020.1"/>
</dbReference>
<dbReference type="InterPro" id="IPR045444">
    <property type="entry name" value="DUF6503"/>
</dbReference>
<dbReference type="Pfam" id="PF20113">
    <property type="entry name" value="DUF6503"/>
    <property type="match status" value="1"/>
</dbReference>
<accession>A0A9X2A660</accession>
<comment type="caution">
    <text evidence="1">The sequence shown here is derived from an EMBL/GenBank/DDBJ whole genome shotgun (WGS) entry which is preliminary data.</text>
</comment>